<dbReference type="CDD" id="cd04301">
    <property type="entry name" value="NAT_SF"/>
    <property type="match status" value="1"/>
</dbReference>
<feature type="compositionally biased region" description="Basic and acidic residues" evidence="3">
    <location>
        <begin position="161"/>
        <end position="172"/>
    </location>
</feature>
<dbReference type="InterPro" id="IPR000182">
    <property type="entry name" value="GNAT_dom"/>
</dbReference>
<feature type="compositionally biased region" description="Low complexity" evidence="3">
    <location>
        <begin position="1"/>
        <end position="13"/>
    </location>
</feature>
<protein>
    <submittedName>
        <fullName evidence="5">GNAT family N-acetyltransferase</fullName>
        <ecNumber evidence="5">2.3.1.-</ecNumber>
    </submittedName>
</protein>
<evidence type="ECO:0000256" key="2">
    <source>
        <dbReference type="ARBA" id="ARBA00023315"/>
    </source>
</evidence>
<dbReference type="Proteomes" id="UP001589718">
    <property type="component" value="Unassembled WGS sequence"/>
</dbReference>
<evidence type="ECO:0000256" key="1">
    <source>
        <dbReference type="ARBA" id="ARBA00022679"/>
    </source>
</evidence>
<evidence type="ECO:0000313" key="6">
    <source>
        <dbReference type="Proteomes" id="UP001589718"/>
    </source>
</evidence>
<evidence type="ECO:0000313" key="5">
    <source>
        <dbReference type="EMBL" id="MFB9524609.1"/>
    </source>
</evidence>
<feature type="region of interest" description="Disordered" evidence="3">
    <location>
        <begin position="1"/>
        <end position="20"/>
    </location>
</feature>
<dbReference type="PANTHER" id="PTHR43877">
    <property type="entry name" value="AMINOALKYLPHOSPHONATE N-ACETYLTRANSFERASE-RELATED-RELATED"/>
    <property type="match status" value="1"/>
</dbReference>
<dbReference type="GO" id="GO:0016746">
    <property type="term" value="F:acyltransferase activity"/>
    <property type="evidence" value="ECO:0007669"/>
    <property type="project" value="UniProtKB-KW"/>
</dbReference>
<evidence type="ECO:0000256" key="3">
    <source>
        <dbReference type="SAM" id="MobiDB-lite"/>
    </source>
</evidence>
<comment type="caution">
    <text evidence="5">The sequence shown here is derived from an EMBL/GenBank/DDBJ whole genome shotgun (WGS) entry which is preliminary data.</text>
</comment>
<keyword evidence="6" id="KW-1185">Reference proteome</keyword>
<dbReference type="EMBL" id="JBHMCR010000022">
    <property type="protein sequence ID" value="MFB9524609.1"/>
    <property type="molecule type" value="Genomic_DNA"/>
</dbReference>
<name>A0ABV5PNE6_STRCM</name>
<feature type="domain" description="N-acetyltransferase" evidence="4">
    <location>
        <begin position="126"/>
        <end position="279"/>
    </location>
</feature>
<feature type="domain" description="N-acetyltransferase" evidence="4">
    <location>
        <begin position="1"/>
        <end position="125"/>
    </location>
</feature>
<gene>
    <name evidence="5" type="ORF">ACFFTU_32225</name>
</gene>
<proteinExistence type="predicted"/>
<dbReference type="InterPro" id="IPR050832">
    <property type="entry name" value="Bact_Acetyltransf"/>
</dbReference>
<dbReference type="RefSeq" id="WP_345224858.1">
    <property type="nucleotide sequence ID" value="NZ_BAAAXE010000013.1"/>
</dbReference>
<keyword evidence="1 5" id="KW-0808">Transferase</keyword>
<dbReference type="PROSITE" id="PS51186">
    <property type="entry name" value="GNAT"/>
    <property type="match status" value="2"/>
</dbReference>
<reference evidence="5 6" key="1">
    <citation type="submission" date="2024-09" db="EMBL/GenBank/DDBJ databases">
        <authorList>
            <person name="Sun Q."/>
            <person name="Mori K."/>
        </authorList>
    </citation>
    <scope>NUCLEOTIDE SEQUENCE [LARGE SCALE GENOMIC DNA]</scope>
    <source>
        <strain evidence="5 6">JCM 4362</strain>
    </source>
</reference>
<dbReference type="EC" id="2.3.1.-" evidence="5"/>
<keyword evidence="2 5" id="KW-0012">Acyltransferase</keyword>
<dbReference type="Pfam" id="PF00583">
    <property type="entry name" value="Acetyltransf_1"/>
    <property type="match status" value="2"/>
</dbReference>
<accession>A0ABV5PNE6</accession>
<organism evidence="5 6">
    <name type="scientific">Streptomyces cremeus</name>
    <dbReference type="NCBI Taxonomy" id="66881"/>
    <lineage>
        <taxon>Bacteria</taxon>
        <taxon>Bacillati</taxon>
        <taxon>Actinomycetota</taxon>
        <taxon>Actinomycetes</taxon>
        <taxon>Kitasatosporales</taxon>
        <taxon>Streptomycetaceae</taxon>
        <taxon>Streptomyces</taxon>
    </lineage>
</organism>
<feature type="region of interest" description="Disordered" evidence="3">
    <location>
        <begin position="156"/>
        <end position="175"/>
    </location>
</feature>
<dbReference type="Gene3D" id="3.40.630.30">
    <property type="match status" value="2"/>
</dbReference>
<dbReference type="InterPro" id="IPR016181">
    <property type="entry name" value="Acyl_CoA_acyltransferase"/>
</dbReference>
<evidence type="ECO:0000259" key="4">
    <source>
        <dbReference type="PROSITE" id="PS51186"/>
    </source>
</evidence>
<dbReference type="SUPFAM" id="SSF55729">
    <property type="entry name" value="Acyl-CoA N-acyltransferases (Nat)"/>
    <property type="match status" value="2"/>
</dbReference>
<sequence>MTTTLRPTGPLRTSADGARSRPYEVCVNSRPVGTARIETVPEFGRAVGRIASLHIEAADRRRGRGTVAALAAEEVLRGWGCDQVMITVPAEATEAARMATALGYVERGRTMLKDLPADPPPLPADVTFRPVTREEYDAWRVKDAADFARSWTDRGLSPEQARAKAEDSERRFLPQGPATPHTWISRLVRDGEPIGLLWLGRHEVEPGEHSAFVYAVEVDEDQRGRGYGRALMALAERIALRAGERRIGLHVFAGNTPALRLYESLGYRTTAVSSSKRLL</sequence>